<dbReference type="VEuPathDB" id="FungiDB:PYU1_G004035"/>
<dbReference type="HOGENOM" id="CLU_2965919_0_0_1"/>
<organism evidence="1 2">
    <name type="scientific">Globisporangium ultimum (strain ATCC 200006 / CBS 805.95 / DAOM BR144)</name>
    <name type="common">Pythium ultimum</name>
    <dbReference type="NCBI Taxonomy" id="431595"/>
    <lineage>
        <taxon>Eukaryota</taxon>
        <taxon>Sar</taxon>
        <taxon>Stramenopiles</taxon>
        <taxon>Oomycota</taxon>
        <taxon>Peronosporomycetes</taxon>
        <taxon>Pythiales</taxon>
        <taxon>Pythiaceae</taxon>
        <taxon>Globisporangium</taxon>
    </lineage>
</organism>
<evidence type="ECO:0000313" key="1">
    <source>
        <dbReference type="EnsemblProtists" id="PYU1_T004045"/>
    </source>
</evidence>
<dbReference type="Proteomes" id="UP000019132">
    <property type="component" value="Unassembled WGS sequence"/>
</dbReference>
<protein>
    <submittedName>
        <fullName evidence="1">Uncharacterized protein</fullName>
    </submittedName>
</protein>
<accession>K3WGF4</accession>
<proteinExistence type="predicted"/>
<dbReference type="InParanoid" id="K3WGF4"/>
<reference evidence="1" key="3">
    <citation type="submission" date="2015-02" db="UniProtKB">
        <authorList>
            <consortium name="EnsemblProtists"/>
        </authorList>
    </citation>
    <scope>IDENTIFICATION</scope>
    <source>
        <strain evidence="1">DAOM BR144</strain>
    </source>
</reference>
<dbReference type="EnsemblProtists" id="PYU1_T004045">
    <property type="protein sequence ID" value="PYU1_T004045"/>
    <property type="gene ID" value="PYU1_G004035"/>
</dbReference>
<reference evidence="2" key="1">
    <citation type="journal article" date="2010" name="Genome Biol.">
        <title>Genome sequence of the necrotrophic plant pathogen Pythium ultimum reveals original pathogenicity mechanisms and effector repertoire.</title>
        <authorList>
            <person name="Levesque C.A."/>
            <person name="Brouwer H."/>
            <person name="Cano L."/>
            <person name="Hamilton J.P."/>
            <person name="Holt C."/>
            <person name="Huitema E."/>
            <person name="Raffaele S."/>
            <person name="Robideau G.P."/>
            <person name="Thines M."/>
            <person name="Win J."/>
            <person name="Zerillo M.M."/>
            <person name="Beakes G.W."/>
            <person name="Boore J.L."/>
            <person name="Busam D."/>
            <person name="Dumas B."/>
            <person name="Ferriera S."/>
            <person name="Fuerstenberg S.I."/>
            <person name="Gachon C.M."/>
            <person name="Gaulin E."/>
            <person name="Govers F."/>
            <person name="Grenville-Briggs L."/>
            <person name="Horner N."/>
            <person name="Hostetler J."/>
            <person name="Jiang R.H."/>
            <person name="Johnson J."/>
            <person name="Krajaejun T."/>
            <person name="Lin H."/>
            <person name="Meijer H.J."/>
            <person name="Moore B."/>
            <person name="Morris P."/>
            <person name="Phuntmart V."/>
            <person name="Puiu D."/>
            <person name="Shetty J."/>
            <person name="Stajich J.E."/>
            <person name="Tripathy S."/>
            <person name="Wawra S."/>
            <person name="van West P."/>
            <person name="Whitty B.R."/>
            <person name="Coutinho P.M."/>
            <person name="Henrissat B."/>
            <person name="Martin F."/>
            <person name="Thomas P.D."/>
            <person name="Tyler B.M."/>
            <person name="De Vries R.P."/>
            <person name="Kamoun S."/>
            <person name="Yandell M."/>
            <person name="Tisserat N."/>
            <person name="Buell C.R."/>
        </authorList>
    </citation>
    <scope>NUCLEOTIDE SEQUENCE</scope>
    <source>
        <strain evidence="2">DAOM:BR144</strain>
    </source>
</reference>
<keyword evidence="2" id="KW-1185">Reference proteome</keyword>
<sequence length="59" mass="6778">MKGLYQRNTLELPPEYGEGMETLFSDLKRLETARDQSGVAEESGKRPLTYSLYEQLHAE</sequence>
<dbReference type="EMBL" id="GL376567">
    <property type="status" value="NOT_ANNOTATED_CDS"/>
    <property type="molecule type" value="Genomic_DNA"/>
</dbReference>
<name>K3WGF4_GLOUD</name>
<dbReference type="AlphaFoldDB" id="K3WGF4"/>
<reference evidence="2" key="2">
    <citation type="submission" date="2010-04" db="EMBL/GenBank/DDBJ databases">
        <authorList>
            <person name="Buell R."/>
            <person name="Hamilton J."/>
            <person name="Hostetler J."/>
        </authorList>
    </citation>
    <scope>NUCLEOTIDE SEQUENCE [LARGE SCALE GENOMIC DNA]</scope>
    <source>
        <strain evidence="2">DAOM:BR144</strain>
    </source>
</reference>
<evidence type="ECO:0000313" key="2">
    <source>
        <dbReference type="Proteomes" id="UP000019132"/>
    </source>
</evidence>